<dbReference type="PANTHER" id="PTHR46481:SF10">
    <property type="entry name" value="ZINC FINGER BED DOMAIN-CONTAINING PROTEIN 39"/>
    <property type="match status" value="1"/>
</dbReference>
<evidence type="ECO:0000256" key="6">
    <source>
        <dbReference type="SAM" id="MobiDB-lite"/>
    </source>
</evidence>
<feature type="compositionally biased region" description="Acidic residues" evidence="6">
    <location>
        <begin position="497"/>
        <end position="509"/>
    </location>
</feature>
<proteinExistence type="predicted"/>
<keyword evidence="5" id="KW-0539">Nucleus</keyword>
<evidence type="ECO:0008006" key="9">
    <source>
        <dbReference type="Google" id="ProtNLM"/>
    </source>
</evidence>
<dbReference type="GeneID" id="81467580"/>
<dbReference type="Proteomes" id="UP001147752">
    <property type="component" value="Unassembled WGS sequence"/>
</dbReference>
<reference evidence="7" key="2">
    <citation type="journal article" date="2023" name="IMA Fungus">
        <title>Comparative genomic study of the Penicillium genus elucidates a diverse pangenome and 15 lateral gene transfer events.</title>
        <authorList>
            <person name="Petersen C."/>
            <person name="Sorensen T."/>
            <person name="Nielsen M.R."/>
            <person name="Sondergaard T.E."/>
            <person name="Sorensen J.L."/>
            <person name="Fitzpatrick D.A."/>
            <person name="Frisvad J.C."/>
            <person name="Nielsen K.L."/>
        </authorList>
    </citation>
    <scope>NUCLEOTIDE SEQUENCE</scope>
    <source>
        <strain evidence="7">IBT 3081</strain>
    </source>
</reference>
<gene>
    <name evidence="7" type="ORF">N7517_010674</name>
</gene>
<evidence type="ECO:0000313" key="7">
    <source>
        <dbReference type="EMBL" id="KAJ5356065.1"/>
    </source>
</evidence>
<evidence type="ECO:0000256" key="5">
    <source>
        <dbReference type="ARBA" id="ARBA00023242"/>
    </source>
</evidence>
<dbReference type="RefSeq" id="XP_056574212.1">
    <property type="nucleotide sequence ID" value="XM_056728397.1"/>
</dbReference>
<comment type="subcellular location">
    <subcellularLocation>
        <location evidence="1">Nucleus</location>
    </subcellularLocation>
</comment>
<feature type="compositionally biased region" description="Basic and acidic residues" evidence="6">
    <location>
        <begin position="510"/>
        <end position="536"/>
    </location>
</feature>
<evidence type="ECO:0000313" key="8">
    <source>
        <dbReference type="Proteomes" id="UP001147752"/>
    </source>
</evidence>
<sequence>MSQTQQSAFSSSIYDSDFDNYTHNHPFISDLSESQETLPLFETDFLRPSLPPSIPSTFTRVGPGRKKVYFLYDEMLHNDWVSWWLETGFGKKQHISWDAKHQSSTWDTFHQVAHSSDGTAKVMCKRCGQILEHPNFVRETKDGKKQRQGTSTMKGHLSSAGCIKATQGQGTDITRFLQLKIRNLAIYVNASPQRRETFYNLQGETTKLMPLQDVKTRWNSTFLMLRRAKRLRSFFQPFCDEYKRPDIVLEDEEWRQVDYLLFITQPFFDFTVELSKTRDATTHHVFLIYNKLFEHLELSITQLTRKKTTWKRQMLQALQAARKKLDEYYSETDNFFQTDDWDDRWRTIYRKSLEEHLAVYKERLAQQPTSPLSLSLGGGISRLDSMVKPKRPRSAVAGDELSQYLDSALARDMLSVPATGAGVERLFNTARDICHYRRGRLSATTIQELMMFLCTSKFEIEEEQAVFLQEFFTRDEIEAAKEEKEITTNTVNVDPISDTEEEQTQEEEEVQGREDIQVMIDHDTDPPLPSNKDKSTQIRASVRARKRIRHDEDLYQYY</sequence>
<reference evidence="7" key="1">
    <citation type="submission" date="2022-12" db="EMBL/GenBank/DDBJ databases">
        <authorList>
            <person name="Petersen C."/>
        </authorList>
    </citation>
    <scope>NUCLEOTIDE SEQUENCE</scope>
    <source>
        <strain evidence="7">IBT 3081</strain>
    </source>
</reference>
<comment type="caution">
    <text evidence="7">The sequence shown here is derived from an EMBL/GenBank/DDBJ whole genome shotgun (WGS) entry which is preliminary data.</text>
</comment>
<feature type="region of interest" description="Disordered" evidence="6">
    <location>
        <begin position="491"/>
        <end position="543"/>
    </location>
</feature>
<evidence type="ECO:0000256" key="1">
    <source>
        <dbReference type="ARBA" id="ARBA00004123"/>
    </source>
</evidence>
<dbReference type="AlphaFoldDB" id="A0A9W9UUN7"/>
<organism evidence="7 8">
    <name type="scientific">Penicillium concentricum</name>
    <dbReference type="NCBI Taxonomy" id="293559"/>
    <lineage>
        <taxon>Eukaryota</taxon>
        <taxon>Fungi</taxon>
        <taxon>Dikarya</taxon>
        <taxon>Ascomycota</taxon>
        <taxon>Pezizomycotina</taxon>
        <taxon>Eurotiomycetes</taxon>
        <taxon>Eurotiomycetidae</taxon>
        <taxon>Eurotiales</taxon>
        <taxon>Aspergillaceae</taxon>
        <taxon>Penicillium</taxon>
    </lineage>
</organism>
<evidence type="ECO:0000256" key="3">
    <source>
        <dbReference type="ARBA" id="ARBA00022771"/>
    </source>
</evidence>
<protein>
    <recommendedName>
        <fullName evidence="9">BED-type domain-containing protein</fullName>
    </recommendedName>
</protein>
<dbReference type="InterPro" id="IPR052035">
    <property type="entry name" value="ZnF_BED_domain_contain"/>
</dbReference>
<keyword evidence="2" id="KW-0479">Metal-binding</keyword>
<evidence type="ECO:0000256" key="2">
    <source>
        <dbReference type="ARBA" id="ARBA00022723"/>
    </source>
</evidence>
<dbReference type="PANTHER" id="PTHR46481">
    <property type="entry name" value="ZINC FINGER BED DOMAIN-CONTAINING PROTEIN 4"/>
    <property type="match status" value="1"/>
</dbReference>
<name>A0A9W9UUN7_9EURO</name>
<dbReference type="InterPro" id="IPR012337">
    <property type="entry name" value="RNaseH-like_sf"/>
</dbReference>
<dbReference type="GO" id="GO:0005634">
    <property type="term" value="C:nucleus"/>
    <property type="evidence" value="ECO:0007669"/>
    <property type="project" value="UniProtKB-SubCell"/>
</dbReference>
<accession>A0A9W9UUN7</accession>
<dbReference type="SUPFAM" id="SSF53098">
    <property type="entry name" value="Ribonuclease H-like"/>
    <property type="match status" value="1"/>
</dbReference>
<keyword evidence="4" id="KW-0862">Zinc</keyword>
<dbReference type="OrthoDB" id="4507940at2759"/>
<keyword evidence="8" id="KW-1185">Reference proteome</keyword>
<dbReference type="GO" id="GO:0008270">
    <property type="term" value="F:zinc ion binding"/>
    <property type="evidence" value="ECO:0007669"/>
    <property type="project" value="UniProtKB-KW"/>
</dbReference>
<keyword evidence="3" id="KW-0863">Zinc-finger</keyword>
<dbReference type="EMBL" id="JAPZBT010000006">
    <property type="protein sequence ID" value="KAJ5356065.1"/>
    <property type="molecule type" value="Genomic_DNA"/>
</dbReference>
<evidence type="ECO:0000256" key="4">
    <source>
        <dbReference type="ARBA" id="ARBA00022833"/>
    </source>
</evidence>